<evidence type="ECO:0000313" key="1">
    <source>
        <dbReference type="EMBL" id="RZO28821.1"/>
    </source>
</evidence>
<reference evidence="1 2" key="1">
    <citation type="submission" date="2019-02" db="EMBL/GenBank/DDBJ databases">
        <title>Prokaryotic population dynamics and viral predation in marine succession experiment using metagenomics: the confinement effect.</title>
        <authorList>
            <person name="Haro-Moreno J.M."/>
            <person name="Rodriguez-Valera F."/>
            <person name="Lopez-Perez M."/>
        </authorList>
    </citation>
    <scope>NUCLEOTIDE SEQUENCE [LARGE SCALE GENOMIC DNA]</scope>
    <source>
        <strain evidence="1">MED-G164</strain>
    </source>
</reference>
<dbReference type="Proteomes" id="UP000315283">
    <property type="component" value="Unassembled WGS sequence"/>
</dbReference>
<proteinExistence type="predicted"/>
<protein>
    <submittedName>
        <fullName evidence="1">Uncharacterized protein</fullName>
    </submittedName>
</protein>
<organism evidence="1 2">
    <name type="scientific">SAR86 cluster bacterium</name>
    <dbReference type="NCBI Taxonomy" id="2030880"/>
    <lineage>
        <taxon>Bacteria</taxon>
        <taxon>Pseudomonadati</taxon>
        <taxon>Pseudomonadota</taxon>
        <taxon>Gammaproteobacteria</taxon>
        <taxon>SAR86 cluster</taxon>
    </lineage>
</organism>
<name>A0A520N5Q4_9GAMM</name>
<accession>A0A520N5Q4</accession>
<dbReference type="AlphaFoldDB" id="A0A520N5Q4"/>
<comment type="caution">
    <text evidence="1">The sequence shown here is derived from an EMBL/GenBank/DDBJ whole genome shotgun (WGS) entry which is preliminary data.</text>
</comment>
<gene>
    <name evidence="1" type="ORF">EVA97_01565</name>
</gene>
<evidence type="ECO:0000313" key="2">
    <source>
        <dbReference type="Proteomes" id="UP000315283"/>
    </source>
</evidence>
<sequence length="95" mass="10375">MKKILITTIFILPFYTSADFDLKDGTAINGKIYTSKSSSKFSSVAKCEEFAESKNAISPTNVEGFTYVAKKKKCTLFKKVRSTKVDSNAVSGVSS</sequence>
<dbReference type="EMBL" id="SHBJ01000007">
    <property type="protein sequence ID" value="RZO28821.1"/>
    <property type="molecule type" value="Genomic_DNA"/>
</dbReference>